<name>A0A2V5KBW1_9BACL</name>
<gene>
    <name evidence="2" type="ORF">DLM86_25565</name>
</gene>
<keyword evidence="3" id="KW-1185">Reference proteome</keyword>
<dbReference type="AlphaFoldDB" id="A0A2V5KBW1"/>
<dbReference type="EMBL" id="QJVJ01000013">
    <property type="protein sequence ID" value="PYI51390.1"/>
    <property type="molecule type" value="Genomic_DNA"/>
</dbReference>
<accession>A0A2V5KBW1</accession>
<reference evidence="2 3" key="1">
    <citation type="submission" date="2018-05" db="EMBL/GenBank/DDBJ databases">
        <title>Paenibacillus flagellatus sp. nov., isolated from selenium mineral soil.</title>
        <authorList>
            <person name="Dai X."/>
        </authorList>
    </citation>
    <scope>NUCLEOTIDE SEQUENCE [LARGE SCALE GENOMIC DNA]</scope>
    <source>
        <strain evidence="2 3">DXL2</strain>
    </source>
</reference>
<protein>
    <submittedName>
        <fullName evidence="2">DUF1992 domain-containing protein</fullName>
    </submittedName>
</protein>
<comment type="caution">
    <text evidence="2">The sequence shown here is derived from an EMBL/GenBank/DDBJ whole genome shotgun (WGS) entry which is preliminary data.</text>
</comment>
<evidence type="ECO:0000259" key="1">
    <source>
        <dbReference type="Pfam" id="PF09350"/>
    </source>
</evidence>
<evidence type="ECO:0000313" key="2">
    <source>
        <dbReference type="EMBL" id="PYI51390.1"/>
    </source>
</evidence>
<dbReference type="Proteomes" id="UP000247476">
    <property type="component" value="Unassembled WGS sequence"/>
</dbReference>
<organism evidence="2 3">
    <name type="scientific">Paenibacillus flagellatus</name>
    <dbReference type="NCBI Taxonomy" id="2211139"/>
    <lineage>
        <taxon>Bacteria</taxon>
        <taxon>Bacillati</taxon>
        <taxon>Bacillota</taxon>
        <taxon>Bacilli</taxon>
        <taxon>Bacillales</taxon>
        <taxon>Paenibacillaceae</taxon>
        <taxon>Paenibacillus</taxon>
    </lineage>
</organism>
<sequence>MRPAALSLGRRACIRRRKRGITMADRRRGSPSDREFVPGDRPIVPLPAETFEDRHVASLHYKRMNDWLDEAFENCRKNGGFDDLPGKGRPIEVPTEDVLTSILKNAKVPPPWIMLRQDIQTSIEYALELLRADPDHPALDEHIHDINRKIVQMNVQAPSLSLHRRKVTKHTLEAEFEKWK</sequence>
<proteinExistence type="predicted"/>
<dbReference type="InterPro" id="IPR018961">
    <property type="entry name" value="DnaJ_homolog_subfam-C_membr-28"/>
</dbReference>
<evidence type="ECO:0000313" key="3">
    <source>
        <dbReference type="Proteomes" id="UP000247476"/>
    </source>
</evidence>
<feature type="domain" description="DnaJ homologue subfamily C member 28 conserved" evidence="1">
    <location>
        <begin position="67"/>
        <end position="124"/>
    </location>
</feature>
<dbReference type="Pfam" id="PF09350">
    <property type="entry name" value="DJC28_CD"/>
    <property type="match status" value="1"/>
</dbReference>